<organism evidence="2 3">
    <name type="scientific">Tetraparma gracilis</name>
    <dbReference type="NCBI Taxonomy" id="2962635"/>
    <lineage>
        <taxon>Eukaryota</taxon>
        <taxon>Sar</taxon>
        <taxon>Stramenopiles</taxon>
        <taxon>Ochrophyta</taxon>
        <taxon>Bolidophyceae</taxon>
        <taxon>Parmales</taxon>
        <taxon>Triparmaceae</taxon>
        <taxon>Tetraparma</taxon>
    </lineage>
</organism>
<accession>A0ABQ6M9V5</accession>
<reference evidence="2 3" key="1">
    <citation type="journal article" date="2023" name="Commun. Biol.">
        <title>Genome analysis of Parmales, the sister group of diatoms, reveals the evolutionary specialization of diatoms from phago-mixotrophs to photoautotrophs.</title>
        <authorList>
            <person name="Ban H."/>
            <person name="Sato S."/>
            <person name="Yoshikawa S."/>
            <person name="Yamada K."/>
            <person name="Nakamura Y."/>
            <person name="Ichinomiya M."/>
            <person name="Sato N."/>
            <person name="Blanc-Mathieu R."/>
            <person name="Endo H."/>
            <person name="Kuwata A."/>
            <person name="Ogata H."/>
        </authorList>
    </citation>
    <scope>NUCLEOTIDE SEQUENCE [LARGE SCALE GENOMIC DNA]</scope>
</reference>
<feature type="compositionally biased region" description="Gly residues" evidence="1">
    <location>
        <begin position="184"/>
        <end position="194"/>
    </location>
</feature>
<protein>
    <submittedName>
        <fullName evidence="2">Uncharacterized protein</fullName>
    </submittedName>
</protein>
<evidence type="ECO:0000313" key="2">
    <source>
        <dbReference type="EMBL" id="GMI22239.1"/>
    </source>
</evidence>
<gene>
    <name evidence="2" type="ORF">TeGR_g10356</name>
</gene>
<comment type="caution">
    <text evidence="2">The sequence shown here is derived from an EMBL/GenBank/DDBJ whole genome shotgun (WGS) entry which is preliminary data.</text>
</comment>
<proteinExistence type="predicted"/>
<sequence>FELSLYSVGDPVRSFPLCPHCYNNPRAEWGQIVEEVDEPQLGSEGDAADIDTKKKKQAAISARKLVLDCPLPDLHPNIEQLTVCPDLAGGGVFILDVTNSNNKTTFISTKSPITLHLPKQIKSVRVLDRREEVTKCRLIEVEVKEGEFVEGIGEGGSKFVGCMVTDEVLMRIIRKSVGSERMKGGGGRGGGGRGGGRRRREDRD</sequence>
<evidence type="ECO:0000256" key="1">
    <source>
        <dbReference type="SAM" id="MobiDB-lite"/>
    </source>
</evidence>
<feature type="non-terminal residue" evidence="2">
    <location>
        <position position="1"/>
    </location>
</feature>
<name>A0ABQ6M9V5_9STRA</name>
<evidence type="ECO:0000313" key="3">
    <source>
        <dbReference type="Proteomes" id="UP001165060"/>
    </source>
</evidence>
<keyword evidence="3" id="KW-1185">Reference proteome</keyword>
<dbReference type="EMBL" id="BRYB01003886">
    <property type="protein sequence ID" value="GMI22239.1"/>
    <property type="molecule type" value="Genomic_DNA"/>
</dbReference>
<dbReference type="Proteomes" id="UP001165060">
    <property type="component" value="Unassembled WGS sequence"/>
</dbReference>
<feature type="region of interest" description="Disordered" evidence="1">
    <location>
        <begin position="179"/>
        <end position="204"/>
    </location>
</feature>